<protein>
    <recommendedName>
        <fullName evidence="1">HNH nuclease domain-containing protein</fullName>
    </recommendedName>
</protein>
<dbReference type="InterPro" id="IPR044925">
    <property type="entry name" value="His-Me_finger_sf"/>
</dbReference>
<dbReference type="SUPFAM" id="SSF54060">
    <property type="entry name" value="His-Me finger endonucleases"/>
    <property type="match status" value="1"/>
</dbReference>
<dbReference type="Proteomes" id="UP000324800">
    <property type="component" value="Unassembled WGS sequence"/>
</dbReference>
<reference evidence="2 3" key="1">
    <citation type="submission" date="2019-03" db="EMBL/GenBank/DDBJ databases">
        <title>Single cell metagenomics reveals metabolic interactions within the superorganism composed of flagellate Streblomastix strix and complex community of Bacteroidetes bacteria on its surface.</title>
        <authorList>
            <person name="Treitli S.C."/>
            <person name="Kolisko M."/>
            <person name="Husnik F."/>
            <person name="Keeling P."/>
            <person name="Hampl V."/>
        </authorList>
    </citation>
    <scope>NUCLEOTIDE SEQUENCE [LARGE SCALE GENOMIC DNA]</scope>
    <source>
        <strain evidence="2">ST1C</strain>
    </source>
</reference>
<dbReference type="Gene3D" id="3.90.75.20">
    <property type="match status" value="1"/>
</dbReference>
<sequence length="174" mass="20017">MGGLSGPVSMLHPGAGQIMGTIGNIAEEPHTIRKKSNGYIPVLSTNHDGYIILRLNSVEFRLHRVLAIQLIPNPENLPEVDHKNRIQSDNRLENLRWVSNSVNQKNKNSQRGIQYEYVDELSDEAIEITDYGDYKKLHLNQNKKQQAYYVMVRDVNDKKTKITVNKFKELYDLI</sequence>
<accession>A0A5J4TGV9</accession>
<dbReference type="InterPro" id="IPR003615">
    <property type="entry name" value="HNH_nuc"/>
</dbReference>
<dbReference type="EMBL" id="SNRW01031378">
    <property type="protein sequence ID" value="KAA6357457.1"/>
    <property type="molecule type" value="Genomic_DNA"/>
</dbReference>
<organism evidence="2 3">
    <name type="scientific">Streblomastix strix</name>
    <dbReference type="NCBI Taxonomy" id="222440"/>
    <lineage>
        <taxon>Eukaryota</taxon>
        <taxon>Metamonada</taxon>
        <taxon>Preaxostyla</taxon>
        <taxon>Oxymonadida</taxon>
        <taxon>Streblomastigidae</taxon>
        <taxon>Streblomastix</taxon>
    </lineage>
</organism>
<proteinExistence type="predicted"/>
<evidence type="ECO:0000313" key="3">
    <source>
        <dbReference type="Proteomes" id="UP000324800"/>
    </source>
</evidence>
<dbReference type="OrthoDB" id="447635at2759"/>
<evidence type="ECO:0000259" key="1">
    <source>
        <dbReference type="Pfam" id="PF13392"/>
    </source>
</evidence>
<comment type="caution">
    <text evidence="2">The sequence shown here is derived from an EMBL/GenBank/DDBJ whole genome shotgun (WGS) entry which is preliminary data.</text>
</comment>
<feature type="domain" description="HNH nuclease" evidence="1">
    <location>
        <begin position="63"/>
        <end position="104"/>
    </location>
</feature>
<dbReference type="Pfam" id="PF13392">
    <property type="entry name" value="HNH_3"/>
    <property type="match status" value="1"/>
</dbReference>
<name>A0A5J4TGV9_9EUKA</name>
<evidence type="ECO:0000313" key="2">
    <source>
        <dbReference type="EMBL" id="KAA6357457.1"/>
    </source>
</evidence>
<dbReference type="AlphaFoldDB" id="A0A5J4TGV9"/>
<gene>
    <name evidence="2" type="ORF">EZS28_047016</name>
</gene>